<dbReference type="GO" id="GO:0016811">
    <property type="term" value="F:hydrolase activity, acting on carbon-nitrogen (but not peptide) bonds, in linear amides"/>
    <property type="evidence" value="ECO:0007669"/>
    <property type="project" value="TreeGrafter"/>
</dbReference>
<dbReference type="Pfam" id="PF02633">
    <property type="entry name" value="Creatininase"/>
    <property type="match status" value="1"/>
</dbReference>
<evidence type="ECO:0008006" key="8">
    <source>
        <dbReference type="Google" id="ProtNLM"/>
    </source>
</evidence>
<dbReference type="SUPFAM" id="SSF102215">
    <property type="entry name" value="Creatininase"/>
    <property type="match status" value="1"/>
</dbReference>
<evidence type="ECO:0000256" key="3">
    <source>
        <dbReference type="ARBA" id="ARBA00022801"/>
    </source>
</evidence>
<accession>A0A329MT71</accession>
<keyword evidence="4" id="KW-0862">Zinc</keyword>
<organism evidence="6 7">
    <name type="scientific">Paenibacillus contaminans</name>
    <dbReference type="NCBI Taxonomy" id="450362"/>
    <lineage>
        <taxon>Bacteria</taxon>
        <taxon>Bacillati</taxon>
        <taxon>Bacillota</taxon>
        <taxon>Bacilli</taxon>
        <taxon>Bacillales</taxon>
        <taxon>Paenibacillaceae</taxon>
        <taxon>Paenibacillus</taxon>
    </lineage>
</organism>
<comment type="cofactor">
    <cofactor evidence="1">
        <name>Zn(2+)</name>
        <dbReference type="ChEBI" id="CHEBI:29105"/>
    </cofactor>
</comment>
<comment type="similarity">
    <text evidence="5">Belongs to the creatininase superfamily.</text>
</comment>
<comment type="caution">
    <text evidence="6">The sequence shown here is derived from an EMBL/GenBank/DDBJ whole genome shotgun (WGS) entry which is preliminary data.</text>
</comment>
<dbReference type="Proteomes" id="UP000250369">
    <property type="component" value="Unassembled WGS sequence"/>
</dbReference>
<dbReference type="Gene3D" id="3.40.50.10310">
    <property type="entry name" value="Creatininase"/>
    <property type="match status" value="1"/>
</dbReference>
<dbReference type="AlphaFoldDB" id="A0A329MT71"/>
<evidence type="ECO:0000256" key="2">
    <source>
        <dbReference type="ARBA" id="ARBA00022723"/>
    </source>
</evidence>
<dbReference type="EMBL" id="QMFB01000003">
    <property type="protein sequence ID" value="RAV21883.1"/>
    <property type="molecule type" value="Genomic_DNA"/>
</dbReference>
<sequence>MDGVLTIFHTASDFGQKETTTVVLPIGAIEQHGSHLPVGTDTIVAVELAQRIAERLDAYLLPPLAVTSSIEHRLGRGTVYLKPATLAAVLTDTVASLHESGYSRVLLVNFHGGNWIVKPTVRQLNRDYADMEIVLLDLATLANARLGEVIDNPAGDVHAGEMETSIMLYLDESRVGTVRPTDRKTGLSQSFLDYFDMTELTGDGYWGYPEAATKEKGEKLMELLIECAFDYLALLEEQKRIVRSNG</sequence>
<dbReference type="InterPro" id="IPR024087">
    <property type="entry name" value="Creatininase-like_sf"/>
</dbReference>
<proteinExistence type="inferred from homology"/>
<protein>
    <recommendedName>
        <fullName evidence="8">Creatininase family protein</fullName>
    </recommendedName>
</protein>
<evidence type="ECO:0000256" key="4">
    <source>
        <dbReference type="ARBA" id="ARBA00022833"/>
    </source>
</evidence>
<evidence type="ECO:0000256" key="5">
    <source>
        <dbReference type="ARBA" id="ARBA00024029"/>
    </source>
</evidence>
<evidence type="ECO:0000313" key="6">
    <source>
        <dbReference type="EMBL" id="RAV21883.1"/>
    </source>
</evidence>
<dbReference type="GO" id="GO:0046872">
    <property type="term" value="F:metal ion binding"/>
    <property type="evidence" value="ECO:0007669"/>
    <property type="project" value="UniProtKB-KW"/>
</dbReference>
<reference evidence="6 7" key="1">
    <citation type="journal article" date="2009" name="Int. J. Syst. Evol. Microbiol.">
        <title>Paenibacillus contaminans sp. nov., isolated from a contaminated laboratory plate.</title>
        <authorList>
            <person name="Chou J.H."/>
            <person name="Lee J.H."/>
            <person name="Lin M.C."/>
            <person name="Chang P.S."/>
            <person name="Arun A.B."/>
            <person name="Young C.C."/>
            <person name="Chen W.M."/>
        </authorList>
    </citation>
    <scope>NUCLEOTIDE SEQUENCE [LARGE SCALE GENOMIC DNA]</scope>
    <source>
        <strain evidence="6 7">CKOBP-6</strain>
    </source>
</reference>
<keyword evidence="7" id="KW-1185">Reference proteome</keyword>
<name>A0A329MT71_9BACL</name>
<evidence type="ECO:0000313" key="7">
    <source>
        <dbReference type="Proteomes" id="UP000250369"/>
    </source>
</evidence>
<keyword evidence="3" id="KW-0378">Hydrolase</keyword>
<dbReference type="InterPro" id="IPR003785">
    <property type="entry name" value="Creatininase/forma_Hydrolase"/>
</dbReference>
<gene>
    <name evidence="6" type="ORF">DQG23_07465</name>
</gene>
<dbReference type="PANTHER" id="PTHR35005:SF1">
    <property type="entry name" value="2-AMINO-5-FORMYLAMINO-6-RIBOSYLAMINOPYRIMIDIN-4(3H)-ONE 5'-MONOPHOSPHATE DEFORMYLASE"/>
    <property type="match status" value="1"/>
</dbReference>
<keyword evidence="2" id="KW-0479">Metal-binding</keyword>
<evidence type="ECO:0000256" key="1">
    <source>
        <dbReference type="ARBA" id="ARBA00001947"/>
    </source>
</evidence>
<dbReference type="PANTHER" id="PTHR35005">
    <property type="entry name" value="3-DEHYDRO-SCYLLO-INOSOSE HYDROLASE"/>
    <property type="match status" value="1"/>
</dbReference>
<dbReference type="GO" id="GO:0009231">
    <property type="term" value="P:riboflavin biosynthetic process"/>
    <property type="evidence" value="ECO:0007669"/>
    <property type="project" value="TreeGrafter"/>
</dbReference>